<feature type="domain" description="Malonyl-CoA decarboxylase N-terminal" evidence="2">
    <location>
        <begin position="92"/>
        <end position="175"/>
    </location>
</feature>
<protein>
    <submittedName>
        <fullName evidence="3">Malonyl-CoA decarboxylase family protein</fullName>
    </submittedName>
</protein>
<evidence type="ECO:0000313" key="4">
    <source>
        <dbReference type="Proteomes" id="UP001560685"/>
    </source>
</evidence>
<keyword evidence="4" id="KW-1185">Reference proteome</keyword>
<evidence type="ECO:0000313" key="3">
    <source>
        <dbReference type="EMBL" id="MEX6634766.1"/>
    </source>
</evidence>
<dbReference type="Gene3D" id="1.20.140.90">
    <property type="entry name" value="Malonyl-CoA decarboxylase, oligemerization domain"/>
    <property type="match status" value="1"/>
</dbReference>
<dbReference type="PANTHER" id="PTHR28641:SF1">
    <property type="entry name" value="MALONYL-COA DECARBOXYLASE, MITOCHONDRIAL"/>
    <property type="match status" value="1"/>
</dbReference>
<accession>A0ABV3Z7I4</accession>
<dbReference type="InterPro" id="IPR035372">
    <property type="entry name" value="MCD_N"/>
</dbReference>
<dbReference type="Proteomes" id="UP001560685">
    <property type="component" value="Unassembled WGS sequence"/>
</dbReference>
<name>A0ABV3Z7I4_9PROT</name>
<proteinExistence type="predicted"/>
<dbReference type="RefSeq" id="WP_369314806.1">
    <property type="nucleotide sequence ID" value="NZ_JBEHZE010000002.1"/>
</dbReference>
<dbReference type="InterPro" id="IPR042303">
    <property type="entry name" value="Malonyl_CoA_deC_C_sf"/>
</dbReference>
<evidence type="ECO:0000259" key="1">
    <source>
        <dbReference type="Pfam" id="PF05292"/>
    </source>
</evidence>
<sequence>MEKLKFTVLKDWIDALLRRDHLSPSLRGKATSAAIEAMTRPAKERLRVGCDILMTRIGDASRVAVAEQALNAYSELTDHDKIEFFRMLRDEYGINSDAVRTAYREWEDLGGPDSVASLFRVTEPRRQILLRRLNTTSNATLRLVRMREDLLSAVRKEPSLAAIDEDFSHLFGSWFNRGFLKMRRIDWNSSAAILEKIMRYESVHSMDGWEDIRRRLDPRDRRLYAFFHPATGDEPLIFVEVALTKGVPSTIAEILNTPAALDPEEADTAVFYSINNCLPGLKGVSFGNFLIKQVVAELSSESENLKQFVTLSPMPGFVKWLGKQKDEKIIALAERLENGVWLDDPSLTEAMRSEVIALAARYIVTERNSAGVPLDPVARFHLGNGACAWRINWPADLSSIALEKAGGLMINYLYDPAALEMQHEIYIRDGTVAHSKMLAECLVLKEEIFA</sequence>
<feature type="domain" description="Malonyl-CoA decarboxylase C-terminal" evidence="1">
    <location>
        <begin position="178"/>
        <end position="415"/>
    </location>
</feature>
<dbReference type="InterPro" id="IPR038917">
    <property type="entry name" value="Malonyl_CoA_deC"/>
</dbReference>
<dbReference type="EMBL" id="JBEHZE010000002">
    <property type="protein sequence ID" value="MEX6634766.1"/>
    <property type="molecule type" value="Genomic_DNA"/>
</dbReference>
<organism evidence="3 4">
    <name type="scientific">Hyphococcus lacteus</name>
    <dbReference type="NCBI Taxonomy" id="3143536"/>
    <lineage>
        <taxon>Bacteria</taxon>
        <taxon>Pseudomonadati</taxon>
        <taxon>Pseudomonadota</taxon>
        <taxon>Alphaproteobacteria</taxon>
        <taxon>Parvularculales</taxon>
        <taxon>Parvularculaceae</taxon>
        <taxon>Hyphococcus</taxon>
    </lineage>
</organism>
<dbReference type="PANTHER" id="PTHR28641">
    <property type="match status" value="1"/>
</dbReference>
<dbReference type="InterPro" id="IPR007956">
    <property type="entry name" value="Malonyl_CoA_deC_C"/>
</dbReference>
<gene>
    <name evidence="3" type="ORF">ABFZ84_14540</name>
</gene>
<comment type="caution">
    <text evidence="3">The sequence shown here is derived from an EMBL/GenBank/DDBJ whole genome shotgun (WGS) entry which is preliminary data.</text>
</comment>
<dbReference type="Gene3D" id="3.40.630.150">
    <property type="entry name" value="Malonyl-CoA decarboxylase, catalytic domain"/>
    <property type="match status" value="1"/>
</dbReference>
<dbReference type="InterPro" id="IPR038351">
    <property type="entry name" value="MCD_N_sf"/>
</dbReference>
<dbReference type="Pfam" id="PF05292">
    <property type="entry name" value="MCD"/>
    <property type="match status" value="1"/>
</dbReference>
<dbReference type="Pfam" id="PF17408">
    <property type="entry name" value="MCD_N"/>
    <property type="match status" value="1"/>
</dbReference>
<reference evidence="3 4" key="1">
    <citation type="submission" date="2024-05" db="EMBL/GenBank/DDBJ databases">
        <title>Three bacterial strains, DH-69, EH-24, and ECK-19 isolated from coastal sediments.</title>
        <authorList>
            <person name="Ye Y.-Q."/>
            <person name="Du Z.-J."/>
        </authorList>
    </citation>
    <scope>NUCLEOTIDE SEQUENCE [LARGE SCALE GENOMIC DNA]</scope>
    <source>
        <strain evidence="3 4">ECK-19</strain>
    </source>
</reference>
<evidence type="ECO:0000259" key="2">
    <source>
        <dbReference type="Pfam" id="PF17408"/>
    </source>
</evidence>